<dbReference type="Pfam" id="PF06082">
    <property type="entry name" value="YjbH"/>
    <property type="match status" value="1"/>
</dbReference>
<evidence type="ECO:0000313" key="1">
    <source>
        <dbReference type="EMBL" id="MZI96030.1"/>
    </source>
</evidence>
<dbReference type="AlphaFoldDB" id="A0A7X4LPX5"/>
<gene>
    <name evidence="1" type="ORF">F9817_22855</name>
</gene>
<comment type="caution">
    <text evidence="1">The sequence shown here is derived from an EMBL/GenBank/DDBJ whole genome shotgun (WGS) entry which is preliminary data.</text>
</comment>
<organism evidence="1 2">
    <name type="scientific">Vibrio eleionomae</name>
    <dbReference type="NCBI Taxonomy" id="2653505"/>
    <lineage>
        <taxon>Bacteria</taxon>
        <taxon>Pseudomonadati</taxon>
        <taxon>Pseudomonadota</taxon>
        <taxon>Gammaproteobacteria</taxon>
        <taxon>Vibrionales</taxon>
        <taxon>Vibrionaceae</taxon>
        <taxon>Vibrio</taxon>
    </lineage>
</organism>
<name>A0A7X4LPX5_9VIBR</name>
<accession>A0A7X4LPX5</accession>
<keyword evidence="2" id="KW-1185">Reference proteome</keyword>
<dbReference type="InterPro" id="IPR010344">
    <property type="entry name" value="YbjH"/>
</dbReference>
<dbReference type="RefSeq" id="WP_161158524.1">
    <property type="nucleotide sequence ID" value="NZ_WEKT01000087.1"/>
</dbReference>
<sequence>MKKLFFNATKPLSLCTAAVLSVFSPQSLSDEFSGPVLQHSQSDFGGVGLMQMPSARMMDDGELSLNITRNDEYINYAISLQLFPWLESTIRYTQVYDLLYSDDESFSGSTKYTDKSIDLKLNLIKEGYLLPDVSIGLRDIGGTGLFDGEYVAASKQFGPFDITLGLGWGYIGNRGNLSNKTADTTDCGRDSAFTSTGGSLEAGRMFTGCKALFGGIEYQTPFEPLVLKLEYDGNDYQSDFPVTRGSISMPDDTPWNVGLVYSLADWAKLRLSYERGNTLSAGISVATNLANLRPTWLEDNKKPSYAPKPTTSDLTPKQWKKLTEDLGNIAGYREASVYQSRHTITVEGEQKKYRDRKIAEERAALLIANTGINAKSYRIIETKQHLPVTQTEINAYSFKRVADNDYPEAKFDDARQSQETTPVEGQLKANSVNDLSYGLSPSLKQSFGASEGFYLYALGVNAGITYNAGRHFVFSGGLYGDINNNYDKFKYTVPPDGTSLKRVRTLARQYLDQRVLVSNLQLTYFDRWSDNLYAQAYAGYLETMFAGYGSELLYRPRDTNWAIGINGNYVIQRDPNSLFGLFKQERHYDSQTNRYYNVQTGGYTGHATLYWEPQFTSLLDNTRLKVSVGQYLTGDKGVTVDYSKQFDSGVIAGVFATKTNLSAAEYGEGSFTKGFYISIPFDVMTVKPSVNRANLSWQPLTRDGGQMLGRKYGLYDLTDARSPWFTRAIAE</sequence>
<dbReference type="EMBL" id="WEKT01000087">
    <property type="protein sequence ID" value="MZI96030.1"/>
    <property type="molecule type" value="Genomic_DNA"/>
</dbReference>
<proteinExistence type="predicted"/>
<reference evidence="1 2" key="1">
    <citation type="submission" date="2019-10" db="EMBL/GenBank/DDBJ databases">
        <title>Vibrio sp. nov. isolated from a shrimp pond.</title>
        <authorList>
            <person name="Gomez-Gil B."/>
            <person name="Enciso-Ibarra J."/>
            <person name="Enciso-Ibarra K."/>
            <person name="Bolan-Mejia C."/>
        </authorList>
    </citation>
    <scope>NUCLEOTIDE SEQUENCE [LARGE SCALE GENOMIC DNA]</scope>
    <source>
        <strain evidence="1 2">CAIM 722</strain>
    </source>
</reference>
<protein>
    <submittedName>
        <fullName evidence="1">YjbH domain-containing protein</fullName>
    </submittedName>
</protein>
<dbReference type="Proteomes" id="UP000462621">
    <property type="component" value="Unassembled WGS sequence"/>
</dbReference>
<evidence type="ECO:0000313" key="2">
    <source>
        <dbReference type="Proteomes" id="UP000462621"/>
    </source>
</evidence>